<feature type="region of interest" description="Disordered" evidence="5">
    <location>
        <begin position="102"/>
        <end position="138"/>
    </location>
</feature>
<keyword evidence="3" id="KW-0804">Transcription</keyword>
<keyword evidence="4" id="KW-0539">Nucleus</keyword>
<name>A0A4V1IX10_9FUNG</name>
<reference evidence="7" key="1">
    <citation type="journal article" date="2018" name="Nat. Microbiol.">
        <title>Leveraging single-cell genomics to expand the fungal tree of life.</title>
        <authorList>
            <person name="Ahrendt S.R."/>
            <person name="Quandt C.A."/>
            <person name="Ciobanu D."/>
            <person name="Clum A."/>
            <person name="Salamov A."/>
            <person name="Andreopoulos B."/>
            <person name="Cheng J.F."/>
            <person name="Woyke T."/>
            <person name="Pelin A."/>
            <person name="Henrissat B."/>
            <person name="Reynolds N.K."/>
            <person name="Benny G.L."/>
            <person name="Smith M.E."/>
            <person name="James T.Y."/>
            <person name="Grigoriev I.V."/>
        </authorList>
    </citation>
    <scope>NUCLEOTIDE SEQUENCE [LARGE SCALE GENOMIC DNA]</scope>
    <source>
        <strain evidence="7">RSA 1356</strain>
    </source>
</reference>
<keyword evidence="7" id="KW-1185">Reference proteome</keyword>
<evidence type="ECO:0000313" key="7">
    <source>
        <dbReference type="Proteomes" id="UP000271241"/>
    </source>
</evidence>
<accession>A0A4V1IX10</accession>
<dbReference type="CDD" id="cd22933">
    <property type="entry name" value="HFD_HFI1"/>
    <property type="match status" value="1"/>
</dbReference>
<feature type="compositionally biased region" description="Low complexity" evidence="5">
    <location>
        <begin position="298"/>
        <end position="327"/>
    </location>
</feature>
<evidence type="ECO:0000313" key="6">
    <source>
        <dbReference type="EMBL" id="RKP09429.1"/>
    </source>
</evidence>
<evidence type="ECO:0000256" key="2">
    <source>
        <dbReference type="ARBA" id="ARBA00023015"/>
    </source>
</evidence>
<dbReference type="PANTHER" id="PTHR21277">
    <property type="entry name" value="TRANSCRIPTIONAL ADAPTER 1"/>
    <property type="match status" value="1"/>
</dbReference>
<dbReference type="Pfam" id="PF12767">
    <property type="entry name" value="SAGA-Tad1"/>
    <property type="match status" value="1"/>
</dbReference>
<gene>
    <name evidence="6" type="ORF">THASP1DRAFT_28773</name>
</gene>
<dbReference type="InterPro" id="IPR024738">
    <property type="entry name" value="Hfi1/Tada1"/>
</dbReference>
<dbReference type="OrthoDB" id="10264870at2759"/>
<feature type="region of interest" description="Disordered" evidence="5">
    <location>
        <begin position="152"/>
        <end position="177"/>
    </location>
</feature>
<organism evidence="6 7">
    <name type="scientific">Thamnocephalis sphaerospora</name>
    <dbReference type="NCBI Taxonomy" id="78915"/>
    <lineage>
        <taxon>Eukaryota</taxon>
        <taxon>Fungi</taxon>
        <taxon>Fungi incertae sedis</taxon>
        <taxon>Zoopagomycota</taxon>
        <taxon>Zoopagomycotina</taxon>
        <taxon>Zoopagomycetes</taxon>
        <taxon>Zoopagales</taxon>
        <taxon>Sigmoideomycetaceae</taxon>
        <taxon>Thamnocephalis</taxon>
    </lineage>
</organism>
<dbReference type="GO" id="GO:0003713">
    <property type="term" value="F:transcription coactivator activity"/>
    <property type="evidence" value="ECO:0007669"/>
    <property type="project" value="TreeGrafter"/>
</dbReference>
<dbReference type="AlphaFoldDB" id="A0A4V1IX10"/>
<evidence type="ECO:0000256" key="4">
    <source>
        <dbReference type="ARBA" id="ARBA00023242"/>
    </source>
</evidence>
<sequence length="427" mass="45746">MPPDGRRDTLAFKERLNGILGDNAPKYWSVLREFLTGRLNRDEFDHWAQKYLPPDQVYMHNEFLLATLFNALLETPPPDNGRGTKRKLDDVHGADALVGARAGQSAGDGAGGAATQAGEGGPGDYAGRKELSSAEARRRALKQAIRALSKSDRDRIKGLLKKKPAPPARSALPHPSPRICYPPPLVQLAHQGDGRSVPGTNPEAISAFASEYMRNVQAPLCGDAKGIPSGDALLDRMHAVAMEHGIQGIQQDAVRLMFSALEIHMKTVIGHCVSKLRLNRTIGIRMPTVADAPPATEARLSSKAASATASGALPHSADSSSTLDAAANTESATGASARHSRHRRPDCAAQTSITARDLAFVAQLAPHVMVESPLNLERLTSVVLSNPRLEEELTQRARHMSTVTPEESNEEAALDAFLAGVLGMQYA</sequence>
<evidence type="ECO:0000256" key="3">
    <source>
        <dbReference type="ARBA" id="ARBA00023163"/>
    </source>
</evidence>
<evidence type="ECO:0000256" key="5">
    <source>
        <dbReference type="SAM" id="MobiDB-lite"/>
    </source>
</evidence>
<dbReference type="GO" id="GO:0000124">
    <property type="term" value="C:SAGA complex"/>
    <property type="evidence" value="ECO:0007669"/>
    <property type="project" value="TreeGrafter"/>
</dbReference>
<dbReference type="GO" id="GO:0005634">
    <property type="term" value="C:nucleus"/>
    <property type="evidence" value="ECO:0007669"/>
    <property type="project" value="UniProtKB-SubCell"/>
</dbReference>
<dbReference type="EMBL" id="KZ992514">
    <property type="protein sequence ID" value="RKP09429.1"/>
    <property type="molecule type" value="Genomic_DNA"/>
</dbReference>
<feature type="region of interest" description="Disordered" evidence="5">
    <location>
        <begin position="292"/>
        <end position="349"/>
    </location>
</feature>
<protein>
    <submittedName>
        <fullName evidence="6">Transcriptional regulator of RNA polII, SAGA, subunit-domain-containing protein</fullName>
    </submittedName>
</protein>
<feature type="compositionally biased region" description="Gly residues" evidence="5">
    <location>
        <begin position="106"/>
        <end position="124"/>
    </location>
</feature>
<dbReference type="Proteomes" id="UP000271241">
    <property type="component" value="Unassembled WGS sequence"/>
</dbReference>
<dbReference type="GO" id="GO:0006357">
    <property type="term" value="P:regulation of transcription by RNA polymerase II"/>
    <property type="evidence" value="ECO:0007669"/>
    <property type="project" value="TreeGrafter"/>
</dbReference>
<keyword evidence="2" id="KW-0805">Transcription regulation</keyword>
<feature type="compositionally biased region" description="Basic and acidic residues" evidence="5">
    <location>
        <begin position="126"/>
        <end position="138"/>
    </location>
</feature>
<dbReference type="STRING" id="78915.A0A4V1IX10"/>
<comment type="subcellular location">
    <subcellularLocation>
        <location evidence="1">Nucleus</location>
    </subcellularLocation>
</comment>
<evidence type="ECO:0000256" key="1">
    <source>
        <dbReference type="ARBA" id="ARBA00004123"/>
    </source>
</evidence>
<proteinExistence type="predicted"/>
<dbReference type="PANTHER" id="PTHR21277:SF5">
    <property type="entry name" value="TRANSCRIPTIONAL ADAPTER 1"/>
    <property type="match status" value="1"/>
</dbReference>